<evidence type="ECO:0000256" key="1">
    <source>
        <dbReference type="SAM" id="MobiDB-lite"/>
    </source>
</evidence>
<evidence type="ECO:0000256" key="2">
    <source>
        <dbReference type="SAM" id="Phobius"/>
    </source>
</evidence>
<dbReference type="AlphaFoldDB" id="A0A1Y1RW13"/>
<keyword evidence="2" id="KW-1133">Transmembrane helix</keyword>
<sequence>MADEDVVFGDEDVTGGVEPDSGGRGGFLPEIVIKILKLVAMGLAAIIFIVTVVVITMQILGRGSAQQSLPAVSPDYQGVAPILQWWDGIEEIRTRTSDTEPMTVIVKVKIGFEKDNKTILTELNDRQSPLQAEIRHYFSTKNAAELTPRHEAQITNELKTLINDRLTGPNIERVIIMDLQILDF</sequence>
<keyword evidence="2" id="KW-0472">Membrane</keyword>
<feature type="region of interest" description="Disordered" evidence="1">
    <location>
        <begin position="1"/>
        <end position="21"/>
    </location>
</feature>
<dbReference type="RefSeq" id="WP_083051502.1">
    <property type="nucleotide sequence ID" value="NZ_CAXXQO010000004.1"/>
</dbReference>
<keyword evidence="4" id="KW-1185">Reference proteome</keyword>
<accession>A0A1Y1RW13</accession>
<evidence type="ECO:0008006" key="5">
    <source>
        <dbReference type="Google" id="ProtNLM"/>
    </source>
</evidence>
<dbReference type="STRING" id="1963862.B4O97_13215"/>
<gene>
    <name evidence="3" type="ORF">B4O97_13215</name>
</gene>
<name>A0A1Y1RW13_9SPIO</name>
<proteinExistence type="predicted"/>
<reference evidence="3 4" key="1">
    <citation type="submission" date="2017-03" db="EMBL/GenBank/DDBJ databases">
        <title>Draft Genome sequence of Marispirochaeta sp. strain JC444.</title>
        <authorList>
            <person name="Shivani Y."/>
            <person name="Subhash Y."/>
            <person name="Sasikala C."/>
            <person name="Ramana C."/>
        </authorList>
    </citation>
    <scope>NUCLEOTIDE SEQUENCE [LARGE SCALE GENOMIC DNA]</scope>
    <source>
        <strain evidence="3 4">JC444</strain>
    </source>
</reference>
<keyword evidence="2" id="KW-0812">Transmembrane</keyword>
<dbReference type="OrthoDB" id="350725at2"/>
<dbReference type="EMBL" id="MWQY01000014">
    <property type="protein sequence ID" value="ORC34267.1"/>
    <property type="molecule type" value="Genomic_DNA"/>
</dbReference>
<comment type="caution">
    <text evidence="3">The sequence shown here is derived from an EMBL/GenBank/DDBJ whole genome shotgun (WGS) entry which is preliminary data.</text>
</comment>
<organism evidence="3 4">
    <name type="scientific">Marispirochaeta aestuarii</name>
    <dbReference type="NCBI Taxonomy" id="1963862"/>
    <lineage>
        <taxon>Bacteria</taxon>
        <taxon>Pseudomonadati</taxon>
        <taxon>Spirochaetota</taxon>
        <taxon>Spirochaetia</taxon>
        <taxon>Spirochaetales</taxon>
        <taxon>Spirochaetaceae</taxon>
        <taxon>Marispirochaeta</taxon>
    </lineage>
</organism>
<protein>
    <recommendedName>
        <fullName evidence="5">Flagellar protein FliL</fullName>
    </recommendedName>
</protein>
<evidence type="ECO:0000313" key="4">
    <source>
        <dbReference type="Proteomes" id="UP000192343"/>
    </source>
</evidence>
<dbReference type="Proteomes" id="UP000192343">
    <property type="component" value="Unassembled WGS sequence"/>
</dbReference>
<feature type="compositionally biased region" description="Acidic residues" evidence="1">
    <location>
        <begin position="1"/>
        <end position="13"/>
    </location>
</feature>
<feature type="transmembrane region" description="Helical" evidence="2">
    <location>
        <begin position="38"/>
        <end position="60"/>
    </location>
</feature>
<evidence type="ECO:0000313" key="3">
    <source>
        <dbReference type="EMBL" id="ORC34267.1"/>
    </source>
</evidence>